<keyword evidence="7" id="KW-0804">Transcription</keyword>
<dbReference type="AlphaFoldDB" id="A0AA35W250"/>
<evidence type="ECO:0000256" key="7">
    <source>
        <dbReference type="ARBA" id="ARBA00023163"/>
    </source>
</evidence>
<dbReference type="PANTHER" id="PTHR48111:SF4">
    <property type="entry name" value="DNA-BINDING DUAL TRANSCRIPTIONAL REGULATOR OMPR"/>
    <property type="match status" value="1"/>
</dbReference>
<keyword evidence="5" id="KW-0805">Transcription regulation</keyword>
<feature type="DNA-binding region" description="OmpR/PhoB-type" evidence="10">
    <location>
        <begin position="130"/>
        <end position="229"/>
    </location>
</feature>
<dbReference type="SMART" id="SM00448">
    <property type="entry name" value="REC"/>
    <property type="match status" value="1"/>
</dbReference>
<keyword evidence="3 9" id="KW-0597">Phosphoprotein</keyword>
<dbReference type="InterPro" id="IPR001867">
    <property type="entry name" value="OmpR/PhoB-type_DNA-bd"/>
</dbReference>
<dbReference type="SUPFAM" id="SSF52172">
    <property type="entry name" value="CheY-like"/>
    <property type="match status" value="1"/>
</dbReference>
<protein>
    <recommendedName>
        <fullName evidence="2">Probable transcriptional regulator ycf27</fullName>
    </recommendedName>
    <alternativeName>
        <fullName evidence="8">OmpR-like protein</fullName>
    </alternativeName>
</protein>
<comment type="caution">
    <text evidence="13">The sequence shown here is derived from an EMBL/GenBank/DDBJ whole genome shotgun (WGS) entry which is preliminary data.</text>
</comment>
<feature type="modified residue" description="4-aspartylphosphate" evidence="9">
    <location>
        <position position="52"/>
    </location>
</feature>
<dbReference type="GO" id="GO:0006355">
    <property type="term" value="P:regulation of DNA-templated transcription"/>
    <property type="evidence" value="ECO:0007669"/>
    <property type="project" value="InterPro"/>
</dbReference>
<dbReference type="GO" id="GO:0032993">
    <property type="term" value="C:protein-DNA complex"/>
    <property type="evidence" value="ECO:0007669"/>
    <property type="project" value="TreeGrafter"/>
</dbReference>
<feature type="domain" description="Response regulatory" evidence="11">
    <location>
        <begin position="3"/>
        <end position="116"/>
    </location>
</feature>
<dbReference type="FunFam" id="1.10.10.10:FF:000018">
    <property type="entry name" value="DNA-binding response regulator ResD"/>
    <property type="match status" value="1"/>
</dbReference>
<evidence type="ECO:0000256" key="5">
    <source>
        <dbReference type="ARBA" id="ARBA00023015"/>
    </source>
</evidence>
<dbReference type="Proteomes" id="UP001174909">
    <property type="component" value="Unassembled WGS sequence"/>
</dbReference>
<evidence type="ECO:0000256" key="1">
    <source>
        <dbReference type="ARBA" id="ARBA00003612"/>
    </source>
</evidence>
<dbReference type="GO" id="GO:0005829">
    <property type="term" value="C:cytosol"/>
    <property type="evidence" value="ECO:0007669"/>
    <property type="project" value="TreeGrafter"/>
</dbReference>
<dbReference type="PROSITE" id="PS50110">
    <property type="entry name" value="RESPONSE_REGULATORY"/>
    <property type="match status" value="1"/>
</dbReference>
<evidence type="ECO:0000256" key="9">
    <source>
        <dbReference type="PROSITE-ProRule" id="PRU00169"/>
    </source>
</evidence>
<evidence type="ECO:0000259" key="11">
    <source>
        <dbReference type="PROSITE" id="PS50110"/>
    </source>
</evidence>
<dbReference type="InterPro" id="IPR036388">
    <property type="entry name" value="WH-like_DNA-bd_sf"/>
</dbReference>
<evidence type="ECO:0000313" key="13">
    <source>
        <dbReference type="EMBL" id="CAI7992791.1"/>
    </source>
</evidence>
<evidence type="ECO:0000256" key="2">
    <source>
        <dbReference type="ARBA" id="ARBA00015955"/>
    </source>
</evidence>
<dbReference type="Gene3D" id="1.10.10.10">
    <property type="entry name" value="Winged helix-like DNA-binding domain superfamily/Winged helix DNA-binding domain"/>
    <property type="match status" value="1"/>
</dbReference>
<dbReference type="PROSITE" id="PS51755">
    <property type="entry name" value="OMPR_PHOB"/>
    <property type="match status" value="1"/>
</dbReference>
<gene>
    <name evidence="13" type="ORF">GBAR_LOCUS1131</name>
</gene>
<dbReference type="Gene3D" id="3.40.50.2300">
    <property type="match status" value="1"/>
</dbReference>
<dbReference type="Pfam" id="PF00486">
    <property type="entry name" value="Trans_reg_C"/>
    <property type="match status" value="1"/>
</dbReference>
<dbReference type="PANTHER" id="PTHR48111">
    <property type="entry name" value="REGULATOR OF RPOS"/>
    <property type="match status" value="1"/>
</dbReference>
<dbReference type="Gene3D" id="6.10.250.690">
    <property type="match status" value="1"/>
</dbReference>
<dbReference type="GO" id="GO:0000156">
    <property type="term" value="F:phosphorelay response regulator activity"/>
    <property type="evidence" value="ECO:0007669"/>
    <property type="project" value="TreeGrafter"/>
</dbReference>
<evidence type="ECO:0000256" key="10">
    <source>
        <dbReference type="PROSITE-ProRule" id="PRU01091"/>
    </source>
</evidence>
<sequence>MAKVLIVEDDPHTRELVRVYLDREGHDVLTAENGIDGLRVAREEAPDIILLDLMLPGMDGRDVCQSLRGESDVPIVMLTARVQEGDRLEGFDLGADDYITKPFSPREVVARIRAVLRRAARDRQDEERQMGELTIGEVRVDLRNRSVTSGEADVKTTPTEFRLLTLFAKEPGRVFTRDQIIERAFGYDYDGFDRTVDVHVSSLRRKLEATNGGKRIIHTVYGVGYRVSDV</sequence>
<dbReference type="Pfam" id="PF00072">
    <property type="entry name" value="Response_reg"/>
    <property type="match status" value="1"/>
</dbReference>
<dbReference type="SMART" id="SM00862">
    <property type="entry name" value="Trans_reg_C"/>
    <property type="match status" value="1"/>
</dbReference>
<proteinExistence type="predicted"/>
<dbReference type="InterPro" id="IPR016032">
    <property type="entry name" value="Sig_transdc_resp-reg_C-effctor"/>
</dbReference>
<accession>A0AA35W250</accession>
<dbReference type="EMBL" id="CASHTH010000161">
    <property type="protein sequence ID" value="CAI7992791.1"/>
    <property type="molecule type" value="Genomic_DNA"/>
</dbReference>
<reference evidence="13" key="1">
    <citation type="submission" date="2023-03" db="EMBL/GenBank/DDBJ databases">
        <authorList>
            <person name="Steffen K."/>
            <person name="Cardenas P."/>
        </authorList>
    </citation>
    <scope>NUCLEOTIDE SEQUENCE</scope>
</reference>
<evidence type="ECO:0000256" key="3">
    <source>
        <dbReference type="ARBA" id="ARBA00022553"/>
    </source>
</evidence>
<dbReference type="InterPro" id="IPR039420">
    <property type="entry name" value="WalR-like"/>
</dbReference>
<dbReference type="CDD" id="cd00383">
    <property type="entry name" value="trans_reg_C"/>
    <property type="match status" value="1"/>
</dbReference>
<keyword evidence="4" id="KW-0902">Two-component regulatory system</keyword>
<dbReference type="GO" id="GO:0000976">
    <property type="term" value="F:transcription cis-regulatory region binding"/>
    <property type="evidence" value="ECO:0007669"/>
    <property type="project" value="TreeGrafter"/>
</dbReference>
<name>A0AA35W250_GEOBA</name>
<dbReference type="InterPro" id="IPR001789">
    <property type="entry name" value="Sig_transdc_resp-reg_receiver"/>
</dbReference>
<keyword evidence="6 10" id="KW-0238">DNA-binding</keyword>
<evidence type="ECO:0000256" key="6">
    <source>
        <dbReference type="ARBA" id="ARBA00023125"/>
    </source>
</evidence>
<comment type="function">
    <text evidence="1">Probable promoter-specific protein mediating the interaction between DNA and RNA polymerase.</text>
</comment>
<evidence type="ECO:0000256" key="4">
    <source>
        <dbReference type="ARBA" id="ARBA00023012"/>
    </source>
</evidence>
<keyword evidence="14" id="KW-1185">Reference proteome</keyword>
<dbReference type="FunFam" id="3.40.50.2300:FF:000001">
    <property type="entry name" value="DNA-binding response regulator PhoB"/>
    <property type="match status" value="1"/>
</dbReference>
<dbReference type="SUPFAM" id="SSF46894">
    <property type="entry name" value="C-terminal effector domain of the bipartite response regulators"/>
    <property type="match status" value="1"/>
</dbReference>
<feature type="domain" description="OmpR/PhoB-type" evidence="12">
    <location>
        <begin position="130"/>
        <end position="229"/>
    </location>
</feature>
<evidence type="ECO:0000259" key="12">
    <source>
        <dbReference type="PROSITE" id="PS51755"/>
    </source>
</evidence>
<evidence type="ECO:0000256" key="8">
    <source>
        <dbReference type="ARBA" id="ARBA00032623"/>
    </source>
</evidence>
<organism evidence="13 14">
    <name type="scientific">Geodia barretti</name>
    <name type="common">Barrett's horny sponge</name>
    <dbReference type="NCBI Taxonomy" id="519541"/>
    <lineage>
        <taxon>Eukaryota</taxon>
        <taxon>Metazoa</taxon>
        <taxon>Porifera</taxon>
        <taxon>Demospongiae</taxon>
        <taxon>Heteroscleromorpha</taxon>
        <taxon>Tetractinellida</taxon>
        <taxon>Astrophorina</taxon>
        <taxon>Geodiidae</taxon>
        <taxon>Geodia</taxon>
    </lineage>
</organism>
<dbReference type="InterPro" id="IPR011006">
    <property type="entry name" value="CheY-like_superfamily"/>
</dbReference>
<evidence type="ECO:0000313" key="14">
    <source>
        <dbReference type="Proteomes" id="UP001174909"/>
    </source>
</evidence>